<feature type="transmembrane region" description="Helical" evidence="6">
    <location>
        <begin position="108"/>
        <end position="125"/>
    </location>
</feature>
<evidence type="ECO:0000256" key="4">
    <source>
        <dbReference type="ARBA" id="ARBA00023136"/>
    </source>
</evidence>
<keyword evidence="8" id="KW-1185">Reference proteome</keyword>
<name>A0A8B6DR67_MYTGA</name>
<protein>
    <submittedName>
        <fullName evidence="7">Uncharacterized protein</fullName>
    </submittedName>
</protein>
<dbReference type="OrthoDB" id="10003116at2759"/>
<dbReference type="AlphaFoldDB" id="A0A8B6DR67"/>
<dbReference type="GO" id="GO:0006511">
    <property type="term" value="P:ubiquitin-dependent protein catabolic process"/>
    <property type="evidence" value="ECO:0007669"/>
    <property type="project" value="TreeGrafter"/>
</dbReference>
<evidence type="ECO:0000256" key="1">
    <source>
        <dbReference type="ARBA" id="ARBA00004141"/>
    </source>
</evidence>
<dbReference type="PANTHER" id="PTHR13396:SF5">
    <property type="entry name" value="NEDD4 FAMILY INTERACTING PROTEIN"/>
    <property type="match status" value="1"/>
</dbReference>
<organism evidence="7 8">
    <name type="scientific">Mytilus galloprovincialis</name>
    <name type="common">Mediterranean mussel</name>
    <dbReference type="NCBI Taxonomy" id="29158"/>
    <lineage>
        <taxon>Eukaryota</taxon>
        <taxon>Metazoa</taxon>
        <taxon>Spiralia</taxon>
        <taxon>Lophotrochozoa</taxon>
        <taxon>Mollusca</taxon>
        <taxon>Bivalvia</taxon>
        <taxon>Autobranchia</taxon>
        <taxon>Pteriomorphia</taxon>
        <taxon>Mytilida</taxon>
        <taxon>Mytiloidea</taxon>
        <taxon>Mytilidae</taxon>
        <taxon>Mytilinae</taxon>
        <taxon>Mytilus</taxon>
    </lineage>
</organism>
<comment type="caution">
    <text evidence="7">The sequence shown here is derived from an EMBL/GenBank/DDBJ whole genome shotgun (WGS) entry which is preliminary data.</text>
</comment>
<feature type="region of interest" description="Disordered" evidence="5">
    <location>
        <begin position="1"/>
        <end position="24"/>
    </location>
</feature>
<gene>
    <name evidence="7" type="ORF">MGAL_10B059043</name>
</gene>
<evidence type="ECO:0000313" key="7">
    <source>
        <dbReference type="EMBL" id="VDI22957.1"/>
    </source>
</evidence>
<feature type="transmembrane region" description="Helical" evidence="6">
    <location>
        <begin position="140"/>
        <end position="161"/>
    </location>
</feature>
<keyword evidence="4 6" id="KW-0472">Membrane</keyword>
<proteinExistence type="predicted"/>
<reference evidence="7" key="1">
    <citation type="submission" date="2018-11" db="EMBL/GenBank/DDBJ databases">
        <authorList>
            <person name="Alioto T."/>
            <person name="Alioto T."/>
        </authorList>
    </citation>
    <scope>NUCLEOTIDE SEQUENCE</scope>
</reference>
<evidence type="ECO:0000256" key="2">
    <source>
        <dbReference type="ARBA" id="ARBA00022692"/>
    </source>
</evidence>
<accession>A0A8B6DR67</accession>
<evidence type="ECO:0000256" key="5">
    <source>
        <dbReference type="SAM" id="MobiDB-lite"/>
    </source>
</evidence>
<keyword evidence="3 6" id="KW-1133">Transmembrane helix</keyword>
<evidence type="ECO:0000256" key="6">
    <source>
        <dbReference type="SAM" id="Phobius"/>
    </source>
</evidence>
<sequence length="180" mass="20471">MVEPPPAYPGTNQHQASSDQAESAQNMKLPTYVEATSLPSYEEAERTKGHPDPEIGCESRPVLSDREVSRDIIGTDSMFLCAFVLAFFFNWIGLLFAICFFNTIAGRCGALSGLGLSIVKWVAIFKHNKWAEGYAQEDSFIWWLLMLCGLFVFLRGAIHYAKVKYDWHRSRQQRGYMFTL</sequence>
<dbReference type="GO" id="GO:0007034">
    <property type="term" value="P:vacuolar transport"/>
    <property type="evidence" value="ECO:0007669"/>
    <property type="project" value="InterPro"/>
</dbReference>
<feature type="compositionally biased region" description="Polar residues" evidence="5">
    <location>
        <begin position="10"/>
        <end position="24"/>
    </location>
</feature>
<dbReference type="Pfam" id="PF10176">
    <property type="entry name" value="NEDD4_Bsd2"/>
    <property type="match status" value="2"/>
</dbReference>
<evidence type="ECO:0000256" key="3">
    <source>
        <dbReference type="ARBA" id="ARBA00022989"/>
    </source>
</evidence>
<dbReference type="GO" id="GO:0005783">
    <property type="term" value="C:endoplasmic reticulum"/>
    <property type="evidence" value="ECO:0007669"/>
    <property type="project" value="TreeGrafter"/>
</dbReference>
<evidence type="ECO:0000313" key="8">
    <source>
        <dbReference type="Proteomes" id="UP000596742"/>
    </source>
</evidence>
<dbReference type="GO" id="GO:0030001">
    <property type="term" value="P:metal ion transport"/>
    <property type="evidence" value="ECO:0007669"/>
    <property type="project" value="InterPro"/>
</dbReference>
<dbReference type="GO" id="GO:0005794">
    <property type="term" value="C:Golgi apparatus"/>
    <property type="evidence" value="ECO:0007669"/>
    <property type="project" value="TreeGrafter"/>
</dbReference>
<dbReference type="PANTHER" id="PTHR13396">
    <property type="entry name" value="NEDD4 FAMILY INTERACTING PROTEIN 1/2"/>
    <property type="match status" value="1"/>
</dbReference>
<dbReference type="GO" id="GO:0050699">
    <property type="term" value="F:WW domain binding"/>
    <property type="evidence" value="ECO:0007669"/>
    <property type="project" value="TreeGrafter"/>
</dbReference>
<feature type="transmembrane region" description="Helical" evidence="6">
    <location>
        <begin position="77"/>
        <end position="101"/>
    </location>
</feature>
<dbReference type="Proteomes" id="UP000596742">
    <property type="component" value="Unassembled WGS sequence"/>
</dbReference>
<dbReference type="InterPro" id="IPR019325">
    <property type="entry name" value="NEDD4/Bsd2"/>
</dbReference>
<keyword evidence="2 6" id="KW-0812">Transmembrane</keyword>
<dbReference type="CDD" id="cd22212">
    <property type="entry name" value="NDFIP-like"/>
    <property type="match status" value="1"/>
</dbReference>
<dbReference type="GO" id="GO:0048471">
    <property type="term" value="C:perinuclear region of cytoplasm"/>
    <property type="evidence" value="ECO:0007669"/>
    <property type="project" value="TreeGrafter"/>
</dbReference>
<dbReference type="GO" id="GO:0031398">
    <property type="term" value="P:positive regulation of protein ubiquitination"/>
    <property type="evidence" value="ECO:0007669"/>
    <property type="project" value="TreeGrafter"/>
</dbReference>
<dbReference type="GO" id="GO:0016020">
    <property type="term" value="C:membrane"/>
    <property type="evidence" value="ECO:0007669"/>
    <property type="project" value="UniProtKB-SubCell"/>
</dbReference>
<comment type="subcellular location">
    <subcellularLocation>
        <location evidence="1">Membrane</location>
        <topology evidence="1">Multi-pass membrane protein</topology>
    </subcellularLocation>
</comment>
<dbReference type="EMBL" id="UYJE01003857">
    <property type="protein sequence ID" value="VDI22957.1"/>
    <property type="molecule type" value="Genomic_DNA"/>
</dbReference>